<keyword evidence="2" id="KW-1185">Reference proteome</keyword>
<name>A0A433PJZ7_9FUNG</name>
<comment type="caution">
    <text evidence="1">The sequence shown here is derived from an EMBL/GenBank/DDBJ whole genome shotgun (WGS) entry which is preliminary data.</text>
</comment>
<dbReference type="Proteomes" id="UP000274822">
    <property type="component" value="Unassembled WGS sequence"/>
</dbReference>
<organism evidence="1 2">
    <name type="scientific">Jimgerdemannia flammicorona</name>
    <dbReference type="NCBI Taxonomy" id="994334"/>
    <lineage>
        <taxon>Eukaryota</taxon>
        <taxon>Fungi</taxon>
        <taxon>Fungi incertae sedis</taxon>
        <taxon>Mucoromycota</taxon>
        <taxon>Mucoromycotina</taxon>
        <taxon>Endogonomycetes</taxon>
        <taxon>Endogonales</taxon>
        <taxon>Endogonaceae</taxon>
        <taxon>Jimgerdemannia</taxon>
    </lineage>
</organism>
<evidence type="ECO:0000313" key="2">
    <source>
        <dbReference type="Proteomes" id="UP000274822"/>
    </source>
</evidence>
<proteinExistence type="predicted"/>
<dbReference type="AlphaFoldDB" id="A0A433PJZ7"/>
<protein>
    <submittedName>
        <fullName evidence="1">Uncharacterized protein</fullName>
    </submittedName>
</protein>
<reference evidence="1 2" key="1">
    <citation type="journal article" date="2018" name="New Phytol.">
        <title>Phylogenomics of Endogonaceae and evolution of mycorrhizas within Mucoromycota.</title>
        <authorList>
            <person name="Chang Y."/>
            <person name="Desiro A."/>
            <person name="Na H."/>
            <person name="Sandor L."/>
            <person name="Lipzen A."/>
            <person name="Clum A."/>
            <person name="Barry K."/>
            <person name="Grigoriev I.V."/>
            <person name="Martin F.M."/>
            <person name="Stajich J.E."/>
            <person name="Smith M.E."/>
            <person name="Bonito G."/>
            <person name="Spatafora J.W."/>
        </authorList>
    </citation>
    <scope>NUCLEOTIDE SEQUENCE [LARGE SCALE GENOMIC DNA]</scope>
    <source>
        <strain evidence="1 2">AD002</strain>
    </source>
</reference>
<dbReference type="EMBL" id="RBNJ01022680">
    <property type="protein sequence ID" value="RUS17893.1"/>
    <property type="molecule type" value="Genomic_DNA"/>
</dbReference>
<sequence>MPNNVVWVPQKILASKNRNKSSSAFGSVTALPPNLSLSLRRHPPIVIGAFHGARYPNHEDLNAPPKGIMCADLPDPSPASPSHYTYNEDPFITDIAGIDEVGRAPATHKPVAIISHPSTTCKHIPIAPYPTRPN</sequence>
<evidence type="ECO:0000313" key="1">
    <source>
        <dbReference type="EMBL" id="RUS17893.1"/>
    </source>
</evidence>
<accession>A0A433PJZ7</accession>
<gene>
    <name evidence="1" type="ORF">BC938DRAFT_476137</name>
</gene>